<dbReference type="AlphaFoldDB" id="A0AAD2CXZ1"/>
<dbReference type="Gene3D" id="2.10.25.10">
    <property type="entry name" value="Laminin"/>
    <property type="match status" value="1"/>
</dbReference>
<keyword evidence="4" id="KW-1185">Reference proteome</keyword>
<feature type="region of interest" description="Disordered" evidence="1">
    <location>
        <begin position="15"/>
        <end position="108"/>
    </location>
</feature>
<organism evidence="3 4">
    <name type="scientific">Euplotes crassus</name>
    <dbReference type="NCBI Taxonomy" id="5936"/>
    <lineage>
        <taxon>Eukaryota</taxon>
        <taxon>Sar</taxon>
        <taxon>Alveolata</taxon>
        <taxon>Ciliophora</taxon>
        <taxon>Intramacronucleata</taxon>
        <taxon>Spirotrichea</taxon>
        <taxon>Hypotrichia</taxon>
        <taxon>Euplotida</taxon>
        <taxon>Euplotidae</taxon>
        <taxon>Moneuplotes</taxon>
    </lineage>
</organism>
<evidence type="ECO:0000313" key="3">
    <source>
        <dbReference type="EMBL" id="CAI2374090.1"/>
    </source>
</evidence>
<proteinExistence type="predicted"/>
<evidence type="ECO:0000313" key="4">
    <source>
        <dbReference type="Proteomes" id="UP001295684"/>
    </source>
</evidence>
<evidence type="ECO:0008006" key="5">
    <source>
        <dbReference type="Google" id="ProtNLM"/>
    </source>
</evidence>
<keyword evidence="2" id="KW-0812">Transmembrane</keyword>
<dbReference type="SUPFAM" id="SSF57196">
    <property type="entry name" value="EGF/Laminin"/>
    <property type="match status" value="1"/>
</dbReference>
<feature type="compositionally biased region" description="Low complexity" evidence="1">
    <location>
        <begin position="52"/>
        <end position="61"/>
    </location>
</feature>
<evidence type="ECO:0000256" key="2">
    <source>
        <dbReference type="SAM" id="Phobius"/>
    </source>
</evidence>
<reference evidence="3" key="1">
    <citation type="submission" date="2023-07" db="EMBL/GenBank/DDBJ databases">
        <authorList>
            <consortium name="AG Swart"/>
            <person name="Singh M."/>
            <person name="Singh A."/>
            <person name="Seah K."/>
            <person name="Emmerich C."/>
        </authorList>
    </citation>
    <scope>NUCLEOTIDE SEQUENCE</scope>
    <source>
        <strain evidence="3">DP1</strain>
    </source>
</reference>
<feature type="transmembrane region" description="Helical" evidence="2">
    <location>
        <begin position="156"/>
        <end position="176"/>
    </location>
</feature>
<name>A0AAD2CXZ1_EUPCR</name>
<protein>
    <recommendedName>
        <fullName evidence="5">EGF-like domain-containing protein</fullName>
    </recommendedName>
</protein>
<keyword evidence="2" id="KW-0472">Membrane</keyword>
<accession>A0AAD2CXZ1</accession>
<gene>
    <name evidence="3" type="ORF">ECRASSUSDP1_LOCUS15441</name>
</gene>
<dbReference type="EMBL" id="CAMPGE010015470">
    <property type="protein sequence ID" value="CAI2374090.1"/>
    <property type="molecule type" value="Genomic_DNA"/>
</dbReference>
<evidence type="ECO:0000256" key="1">
    <source>
        <dbReference type="SAM" id="MobiDB-lite"/>
    </source>
</evidence>
<comment type="caution">
    <text evidence="3">The sequence shown here is derived from an EMBL/GenBank/DDBJ whole genome shotgun (WGS) entry which is preliminary data.</text>
</comment>
<keyword evidence="2" id="KW-1133">Transmembrane helix</keyword>
<dbReference type="Proteomes" id="UP001295684">
    <property type="component" value="Unassembled WGS sequence"/>
</dbReference>
<sequence>MTCLAFRRKLNVRSIGTSTRNGNDPRWLQQDQQDVAETSRENTSASEEEESSSANGGADESVGTQSSTIEEGTETEDRTPASVQSSVEDPASESSLHETDEEDELYPPQSCITDQGVEILCHHRGLCFQGLCLCTESWHGENCLDKTDEDKRYSEVWTVVLAVLMIPIAFIFSVVATKVYRSFIKNEDDEEM</sequence>